<protein>
    <submittedName>
        <fullName evidence="2">Uncharacterized protein</fullName>
    </submittedName>
</protein>
<dbReference type="Proteomes" id="UP000053660">
    <property type="component" value="Unassembled WGS sequence"/>
</dbReference>
<evidence type="ECO:0000313" key="2">
    <source>
        <dbReference type="EMBL" id="KHJ96416.1"/>
    </source>
</evidence>
<evidence type="ECO:0000256" key="1">
    <source>
        <dbReference type="SAM" id="MobiDB-lite"/>
    </source>
</evidence>
<organism evidence="2 3">
    <name type="scientific">Oesophagostomum dentatum</name>
    <name type="common">Nodular worm</name>
    <dbReference type="NCBI Taxonomy" id="61180"/>
    <lineage>
        <taxon>Eukaryota</taxon>
        <taxon>Metazoa</taxon>
        <taxon>Ecdysozoa</taxon>
        <taxon>Nematoda</taxon>
        <taxon>Chromadorea</taxon>
        <taxon>Rhabditida</taxon>
        <taxon>Rhabditina</taxon>
        <taxon>Rhabditomorpha</taxon>
        <taxon>Strongyloidea</taxon>
        <taxon>Strongylidae</taxon>
        <taxon>Oesophagostomum</taxon>
    </lineage>
</organism>
<dbReference type="AlphaFoldDB" id="A0A0B1TJY0"/>
<accession>A0A0B1TJY0</accession>
<proteinExistence type="predicted"/>
<dbReference type="EMBL" id="KN549675">
    <property type="protein sequence ID" value="KHJ96416.1"/>
    <property type="molecule type" value="Genomic_DNA"/>
</dbReference>
<name>A0A0B1TJY0_OESDE</name>
<reference evidence="2 3" key="1">
    <citation type="submission" date="2014-03" db="EMBL/GenBank/DDBJ databases">
        <title>Draft genome of the hookworm Oesophagostomum dentatum.</title>
        <authorList>
            <person name="Mitreva M."/>
        </authorList>
    </citation>
    <scope>NUCLEOTIDE SEQUENCE [LARGE SCALE GENOMIC DNA]</scope>
    <source>
        <strain evidence="2 3">OD-Hann</strain>
    </source>
</reference>
<feature type="region of interest" description="Disordered" evidence="1">
    <location>
        <begin position="36"/>
        <end position="57"/>
    </location>
</feature>
<evidence type="ECO:0000313" key="3">
    <source>
        <dbReference type="Proteomes" id="UP000053660"/>
    </source>
</evidence>
<gene>
    <name evidence="2" type="ORF">OESDEN_03625</name>
</gene>
<sequence length="111" mass="12746">MRMRGEMFDERIQRMRQLSRHVAELPMRKSERCREGEFVQDWSREGTGESQQNQNEDFYFDVLADESGEGPSSSNATSGEECSYANLYFGEDLGYGRNELKPGAVIDMTSE</sequence>
<keyword evidence="3" id="KW-1185">Reference proteome</keyword>
<feature type="compositionally biased region" description="Basic and acidic residues" evidence="1">
    <location>
        <begin position="36"/>
        <end position="47"/>
    </location>
</feature>